<dbReference type="CDD" id="cd03443">
    <property type="entry name" value="PaaI_thioesterase"/>
    <property type="match status" value="1"/>
</dbReference>
<dbReference type="InterPro" id="IPR003736">
    <property type="entry name" value="PAAI_dom"/>
</dbReference>
<dbReference type="EMBL" id="RBLI01000001">
    <property type="protein sequence ID" value="RKS52860.1"/>
    <property type="molecule type" value="Genomic_DNA"/>
</dbReference>
<reference evidence="4 8" key="2">
    <citation type="submission" date="2019-01" db="EMBL/GenBank/DDBJ databases">
        <title>Complete Genome Sequence and Annotation of the Paracoccus pantotrophus type strain DSM 2944.</title>
        <authorList>
            <person name="Bockwoldt J.A."/>
            <person name="Zimmermann M."/>
            <person name="Tiso T."/>
            <person name="Blank L.M."/>
        </authorList>
    </citation>
    <scope>NUCLEOTIDE SEQUENCE [LARGE SCALE GENOMIC DNA]</scope>
    <source>
        <strain evidence="4 8">DSM 2944</strain>
    </source>
</reference>
<evidence type="ECO:0000313" key="8">
    <source>
        <dbReference type="Proteomes" id="UP000326453"/>
    </source>
</evidence>
<dbReference type="Gene3D" id="3.10.129.10">
    <property type="entry name" value="Hotdog Thioesterase"/>
    <property type="match status" value="1"/>
</dbReference>
<evidence type="ECO:0000259" key="3">
    <source>
        <dbReference type="Pfam" id="PF03061"/>
    </source>
</evidence>
<dbReference type="Pfam" id="PF03061">
    <property type="entry name" value="4HBT"/>
    <property type="match status" value="1"/>
</dbReference>
<evidence type="ECO:0000313" key="6">
    <source>
        <dbReference type="EMBL" id="RKS52860.1"/>
    </source>
</evidence>
<gene>
    <name evidence="6" type="ORF">BDE18_2201</name>
    <name evidence="4" type="ORF">ESD82_11055</name>
    <name evidence="5" type="ORF">HYQ43_08190</name>
</gene>
<organism evidence="4 8">
    <name type="scientific">Paracoccus pantotrophus</name>
    <name type="common">Thiosphaera pantotropha</name>
    <dbReference type="NCBI Taxonomy" id="82367"/>
    <lineage>
        <taxon>Bacteria</taxon>
        <taxon>Pseudomonadati</taxon>
        <taxon>Pseudomonadota</taxon>
        <taxon>Alphaproteobacteria</taxon>
        <taxon>Rhodobacterales</taxon>
        <taxon>Paracoccaceae</taxon>
        <taxon>Paracoccus</taxon>
    </lineage>
</organism>
<keyword evidence="2" id="KW-0378">Hydrolase</keyword>
<dbReference type="Proteomes" id="UP000273626">
    <property type="component" value="Unassembled WGS sequence"/>
</dbReference>
<dbReference type="InterPro" id="IPR029069">
    <property type="entry name" value="HotDog_dom_sf"/>
</dbReference>
<dbReference type="Proteomes" id="UP000509322">
    <property type="component" value="Chromosome 2"/>
</dbReference>
<dbReference type="OrthoDB" id="9813282at2"/>
<evidence type="ECO:0000256" key="1">
    <source>
        <dbReference type="ARBA" id="ARBA00008324"/>
    </source>
</evidence>
<dbReference type="SUPFAM" id="SSF54637">
    <property type="entry name" value="Thioesterase/thiol ester dehydrase-isomerase"/>
    <property type="match status" value="1"/>
</dbReference>
<sequence length="139" mass="15069">MTDDQNPAAIEAHSPYSESLEMQVVAATLDEVVLRMPVTRSLTNRNGVLHGGAIMSLADHAAGTATHLRLPQGAATTTLESKTNFLRPIRLGDVAEARPRPLHLGRTTMIWQTDILRGDGKLAAVVIQTQLVLEWKEPG</sequence>
<dbReference type="InterPro" id="IPR006683">
    <property type="entry name" value="Thioestr_dom"/>
</dbReference>
<dbReference type="GeneID" id="51371108"/>
<evidence type="ECO:0000313" key="7">
    <source>
        <dbReference type="Proteomes" id="UP000273626"/>
    </source>
</evidence>
<reference evidence="5 9" key="3">
    <citation type="submission" date="2020-07" db="EMBL/GenBank/DDBJ databases">
        <title>The complete genome of Paracoccus pantotrophus ACCC 10489.</title>
        <authorList>
            <person name="Si Y."/>
        </authorList>
    </citation>
    <scope>NUCLEOTIDE SEQUENCE [LARGE SCALE GENOMIC DNA]</scope>
    <source>
        <strain evidence="5 9">ACCC10489</strain>
    </source>
</reference>
<evidence type="ECO:0000313" key="4">
    <source>
        <dbReference type="EMBL" id="QFG36738.1"/>
    </source>
</evidence>
<evidence type="ECO:0000313" key="5">
    <source>
        <dbReference type="EMBL" id="QLH14302.1"/>
    </source>
</evidence>
<evidence type="ECO:0000313" key="9">
    <source>
        <dbReference type="Proteomes" id="UP000509322"/>
    </source>
</evidence>
<reference evidence="6 7" key="1">
    <citation type="submission" date="2018-10" db="EMBL/GenBank/DDBJ databases">
        <title>Genomic Encyclopedia of Archaeal and Bacterial Type Strains, Phase II (KMG-II): from individual species to whole genera.</title>
        <authorList>
            <person name="Goeker M."/>
        </authorList>
    </citation>
    <scope>NUCLEOTIDE SEQUENCE [LARGE SCALE GENOMIC DNA]</scope>
    <source>
        <strain evidence="7">ATCC 35512 / DSM 2944 / CIP 106514 / LMD 82.5 / NBRC 102493 / NCCB 82005 / GB17</strain>
        <strain evidence="6">DSM 2944</strain>
    </source>
</reference>
<evidence type="ECO:0000256" key="2">
    <source>
        <dbReference type="ARBA" id="ARBA00022801"/>
    </source>
</evidence>
<accession>A0A1I5BB51</accession>
<protein>
    <submittedName>
        <fullName evidence="4">PaaI family thioesterase</fullName>
    </submittedName>
    <submittedName>
        <fullName evidence="6">Uncharacterized protein (TIGR00369 family)</fullName>
    </submittedName>
</protein>
<dbReference type="NCBIfam" id="TIGR00369">
    <property type="entry name" value="unchar_dom_1"/>
    <property type="match status" value="1"/>
</dbReference>
<feature type="domain" description="Thioesterase" evidence="3">
    <location>
        <begin position="46"/>
        <end position="123"/>
    </location>
</feature>
<dbReference type="Proteomes" id="UP000326453">
    <property type="component" value="Chromosome 1"/>
</dbReference>
<dbReference type="RefSeq" id="WP_024844028.1">
    <property type="nucleotide sequence ID" value="NZ_CP038203.1"/>
</dbReference>
<dbReference type="AlphaFoldDB" id="A0A1I5BB51"/>
<keyword evidence="7" id="KW-1185">Reference proteome</keyword>
<dbReference type="KEGG" id="ppan:ESD82_11055"/>
<proteinExistence type="inferred from homology"/>
<dbReference type="GO" id="GO:0061522">
    <property type="term" value="F:1,4-dihydroxy-2-naphthoyl-CoA thioesterase activity"/>
    <property type="evidence" value="ECO:0007669"/>
    <property type="project" value="TreeGrafter"/>
</dbReference>
<dbReference type="GO" id="GO:0005829">
    <property type="term" value="C:cytosol"/>
    <property type="evidence" value="ECO:0007669"/>
    <property type="project" value="TreeGrafter"/>
</dbReference>
<dbReference type="EMBL" id="CP044426">
    <property type="protein sequence ID" value="QFG36738.1"/>
    <property type="molecule type" value="Genomic_DNA"/>
</dbReference>
<name>A0A1I5BB51_PARPN</name>
<comment type="similarity">
    <text evidence="1">Belongs to the thioesterase PaaI family.</text>
</comment>
<dbReference type="EMBL" id="CP058690">
    <property type="protein sequence ID" value="QLH14302.1"/>
    <property type="molecule type" value="Genomic_DNA"/>
</dbReference>
<dbReference type="PANTHER" id="PTHR43240">
    <property type="entry name" value="1,4-DIHYDROXY-2-NAPHTHOYL-COA THIOESTERASE 1"/>
    <property type="match status" value="1"/>
</dbReference>
<dbReference type="PANTHER" id="PTHR43240:SF5">
    <property type="entry name" value="1,4-DIHYDROXY-2-NAPHTHOYL-COA THIOESTERASE 1"/>
    <property type="match status" value="1"/>
</dbReference>